<gene>
    <name evidence="1" type="ORF">EOE18_17710</name>
</gene>
<protein>
    <submittedName>
        <fullName evidence="1">Phytanoyl-CoA dioxygenase</fullName>
    </submittedName>
</protein>
<organism evidence="1 2">
    <name type="scientific">Novosphingobium umbonatum</name>
    <dbReference type="NCBI Taxonomy" id="1908524"/>
    <lineage>
        <taxon>Bacteria</taxon>
        <taxon>Pseudomonadati</taxon>
        <taxon>Pseudomonadota</taxon>
        <taxon>Alphaproteobacteria</taxon>
        <taxon>Sphingomonadales</taxon>
        <taxon>Sphingomonadaceae</taxon>
        <taxon>Novosphingobium</taxon>
    </lineage>
</organism>
<dbReference type="Gene3D" id="2.60.120.620">
    <property type="entry name" value="q2cbj1_9rhob like domain"/>
    <property type="match status" value="1"/>
</dbReference>
<dbReference type="EMBL" id="SACO01000025">
    <property type="protein sequence ID" value="RVU02206.1"/>
    <property type="molecule type" value="Genomic_DNA"/>
</dbReference>
<dbReference type="GO" id="GO:0016706">
    <property type="term" value="F:2-oxoglutarate-dependent dioxygenase activity"/>
    <property type="evidence" value="ECO:0007669"/>
    <property type="project" value="UniProtKB-ARBA"/>
</dbReference>
<dbReference type="OrthoDB" id="9791262at2"/>
<keyword evidence="2" id="KW-1185">Reference proteome</keyword>
<dbReference type="Pfam" id="PF05721">
    <property type="entry name" value="PhyH"/>
    <property type="match status" value="1"/>
</dbReference>
<reference evidence="1 2" key="1">
    <citation type="submission" date="2019-01" db="EMBL/GenBank/DDBJ databases">
        <authorList>
            <person name="Chen W.-M."/>
        </authorList>
    </citation>
    <scope>NUCLEOTIDE SEQUENCE [LARGE SCALE GENOMIC DNA]</scope>
    <source>
        <strain evidence="1 2">FSY-9</strain>
    </source>
</reference>
<sequence length="225" mass="24039">MTALDSLQLAEHGAQLFRGAALANLPDLRAVLAQLPPDQAGIRIHGVEALRPYLAPTGAIGAIACSAIGTLAKPVRAILFDKSATTNWSLGWHQDRTICVRERIEVAGFGPWSIKAGLHHVAPPFELLSRMVTLRVHLDNVPATNAPLLIAPGSHRRGRVPVESVDQVVAECGIFVCLAKAGDVWAYVTPVLHASEAASHPAHRRVLQVDFSAHDLPGGLQWLGV</sequence>
<proteinExistence type="predicted"/>
<accession>A0A437MX63</accession>
<evidence type="ECO:0000313" key="2">
    <source>
        <dbReference type="Proteomes" id="UP000282837"/>
    </source>
</evidence>
<comment type="caution">
    <text evidence="1">The sequence shown here is derived from an EMBL/GenBank/DDBJ whole genome shotgun (WGS) entry which is preliminary data.</text>
</comment>
<dbReference type="InterPro" id="IPR008775">
    <property type="entry name" value="Phytyl_CoA_dOase-like"/>
</dbReference>
<keyword evidence="1" id="KW-0223">Dioxygenase</keyword>
<keyword evidence="1" id="KW-0560">Oxidoreductase</keyword>
<dbReference type="Proteomes" id="UP000282837">
    <property type="component" value="Unassembled WGS sequence"/>
</dbReference>
<evidence type="ECO:0000313" key="1">
    <source>
        <dbReference type="EMBL" id="RVU02206.1"/>
    </source>
</evidence>
<name>A0A437MX63_9SPHN</name>
<dbReference type="RefSeq" id="WP_127712004.1">
    <property type="nucleotide sequence ID" value="NZ_SACO01000025.1"/>
</dbReference>
<dbReference type="SUPFAM" id="SSF51197">
    <property type="entry name" value="Clavaminate synthase-like"/>
    <property type="match status" value="1"/>
</dbReference>
<dbReference type="AlphaFoldDB" id="A0A437MX63"/>